<evidence type="ECO:0000256" key="4">
    <source>
        <dbReference type="ARBA" id="ARBA00023136"/>
    </source>
</evidence>
<evidence type="ECO:0000256" key="5">
    <source>
        <dbReference type="SAM" id="Phobius"/>
    </source>
</evidence>
<sequence length="133" mass="14705">MTRKPYRAPQRWSWWLKNPAYRRYLLREATALPLFIYALVLVTGLYRYTQGQLAFTRWLEALQAPGWLVFHAVAVAACVLHAATWIELVPKLLVVPGISGRSIKRGHQVAALIGSALVLGAALVSWPLAGGAS</sequence>
<keyword evidence="7" id="KW-1185">Reference proteome</keyword>
<proteinExistence type="predicted"/>
<dbReference type="SUPFAM" id="SSF81343">
    <property type="entry name" value="Fumarate reductase respiratory complex transmembrane subunits"/>
    <property type="match status" value="1"/>
</dbReference>
<organism evidence="6 7">
    <name type="scientific">Pseudohaliea rubra DSM 19751</name>
    <dbReference type="NCBI Taxonomy" id="1265313"/>
    <lineage>
        <taxon>Bacteria</taxon>
        <taxon>Pseudomonadati</taxon>
        <taxon>Pseudomonadota</taxon>
        <taxon>Gammaproteobacteria</taxon>
        <taxon>Cellvibrionales</taxon>
        <taxon>Halieaceae</taxon>
        <taxon>Pseudohaliea</taxon>
    </lineage>
</organism>
<dbReference type="STRING" id="1265313.HRUBRA_02219"/>
<dbReference type="eggNOG" id="COG3029">
    <property type="taxonomic scope" value="Bacteria"/>
</dbReference>
<feature type="transmembrane region" description="Helical" evidence="5">
    <location>
        <begin position="29"/>
        <end position="48"/>
    </location>
</feature>
<keyword evidence="2 5" id="KW-0812">Transmembrane</keyword>
<dbReference type="InterPro" id="IPR003510">
    <property type="entry name" value="Fumarate_red_C"/>
</dbReference>
<dbReference type="GO" id="GO:0016020">
    <property type="term" value="C:membrane"/>
    <property type="evidence" value="ECO:0007669"/>
    <property type="project" value="InterPro"/>
</dbReference>
<dbReference type="HOGENOM" id="CLU_156492_0_0_6"/>
<keyword evidence="3 5" id="KW-1133">Transmembrane helix</keyword>
<dbReference type="InterPro" id="IPR034804">
    <property type="entry name" value="SQR/QFR_C/D"/>
</dbReference>
<evidence type="ECO:0000313" key="7">
    <source>
        <dbReference type="Proteomes" id="UP000029640"/>
    </source>
</evidence>
<dbReference type="Pfam" id="PF02300">
    <property type="entry name" value="Fumarate_red_C"/>
    <property type="match status" value="1"/>
</dbReference>
<dbReference type="Proteomes" id="UP000029640">
    <property type="component" value="Unassembled WGS sequence"/>
</dbReference>
<keyword evidence="4 5" id="KW-0472">Membrane</keyword>
<dbReference type="RefSeq" id="WP_035517008.1">
    <property type="nucleotide sequence ID" value="NZ_KN234773.1"/>
</dbReference>
<feature type="transmembrane region" description="Helical" evidence="5">
    <location>
        <begin position="68"/>
        <end position="88"/>
    </location>
</feature>
<dbReference type="EMBL" id="AUVB01000063">
    <property type="protein sequence ID" value="KGE03179.1"/>
    <property type="molecule type" value="Genomic_DNA"/>
</dbReference>
<feature type="transmembrane region" description="Helical" evidence="5">
    <location>
        <begin position="109"/>
        <end position="129"/>
    </location>
</feature>
<protein>
    <submittedName>
        <fullName evidence="6">Fumarate reductase subunit C</fullName>
    </submittedName>
</protein>
<evidence type="ECO:0000256" key="1">
    <source>
        <dbReference type="ARBA" id="ARBA00022475"/>
    </source>
</evidence>
<accession>A0A095WX42</accession>
<name>A0A095WX42_9GAMM</name>
<evidence type="ECO:0000256" key="2">
    <source>
        <dbReference type="ARBA" id="ARBA00022692"/>
    </source>
</evidence>
<evidence type="ECO:0000256" key="3">
    <source>
        <dbReference type="ARBA" id="ARBA00022989"/>
    </source>
</evidence>
<keyword evidence="1" id="KW-1003">Cell membrane</keyword>
<dbReference type="Gene3D" id="1.20.1300.10">
    <property type="entry name" value="Fumarate reductase/succinate dehydrogenase, transmembrane subunit"/>
    <property type="match status" value="1"/>
</dbReference>
<comment type="caution">
    <text evidence="6">The sequence shown here is derived from an EMBL/GenBank/DDBJ whole genome shotgun (WGS) entry which is preliminary data.</text>
</comment>
<reference evidence="6 7" key="1">
    <citation type="journal article" date="2014" name="Genome Announc.">
        <title>Genome Sequence of Gammaproteobacterial Pseudohaliea rubra Type Strain DSM 19751, Isolated from Coastal Seawater of the Mediterranean Sea.</title>
        <authorList>
            <person name="Spring S."/>
            <person name="Fiebig A."/>
            <person name="Riedel T."/>
            <person name="Goker M."/>
            <person name="Klenk H.P."/>
        </authorList>
    </citation>
    <scope>NUCLEOTIDE SEQUENCE [LARGE SCALE GENOMIC DNA]</scope>
    <source>
        <strain evidence="6 7">DSM 19751</strain>
    </source>
</reference>
<dbReference type="AlphaFoldDB" id="A0A095WX42"/>
<evidence type="ECO:0000313" key="6">
    <source>
        <dbReference type="EMBL" id="KGE03179.1"/>
    </source>
</evidence>
<gene>
    <name evidence="6" type="ORF">HRUBRA_02219</name>
</gene>
<dbReference type="OrthoDB" id="8909678at2"/>